<organism evidence="3 4">
    <name type="scientific">Halobacillus locisalis</name>
    <dbReference type="NCBI Taxonomy" id="220753"/>
    <lineage>
        <taxon>Bacteria</taxon>
        <taxon>Bacillati</taxon>
        <taxon>Bacillota</taxon>
        <taxon>Bacilli</taxon>
        <taxon>Bacillales</taxon>
        <taxon>Bacillaceae</taxon>
        <taxon>Halobacillus</taxon>
    </lineage>
</organism>
<dbReference type="Gene3D" id="3.40.50.720">
    <property type="entry name" value="NAD(P)-binding Rossmann-like Domain"/>
    <property type="match status" value="1"/>
</dbReference>
<dbReference type="EMBL" id="JACEFG010000001">
    <property type="protein sequence ID" value="MBA2173756.1"/>
    <property type="molecule type" value="Genomic_DNA"/>
</dbReference>
<sequence>MQTLKGRVAIVTGASRSKGIGTAICHELAEAGADIFFTHFSPYDESSGNGCEGDWPNQLSKELQAKGVRAEHMHLDLGEEDTPTRLLQEVENRLGVASVLVHNATYQTNTNFRTLDVETLDTYYRINNRGPILLSTAFAKRFEQTFSKEHGGRIIHLVSGGPDPDNLAYIATKGTIRALTYPLAVGLAPLGITVNSVDPGPTDSGWIDEELKQQFLPLFPKGRVGVPQDAAKLIRFLASADADWITGQTIESNGGFLGK</sequence>
<keyword evidence="2" id="KW-0560">Oxidoreductase</keyword>
<reference evidence="3 4" key="1">
    <citation type="journal article" date="2004" name="Extremophiles">
        <title>Halobacillus locisalis sp. nov., a halophilic bacterium isolated from a marine solar saltern of the Yellow Sea in Korea.</title>
        <authorList>
            <person name="Yoon J.H."/>
            <person name="Kang K.H."/>
            <person name="Oh T.K."/>
            <person name="Park Y.H."/>
        </authorList>
    </citation>
    <scope>NUCLEOTIDE SEQUENCE [LARGE SCALE GENOMIC DNA]</scope>
    <source>
        <strain evidence="3 4">KCTC 3788</strain>
    </source>
</reference>
<dbReference type="InterPro" id="IPR036291">
    <property type="entry name" value="NAD(P)-bd_dom_sf"/>
</dbReference>
<dbReference type="InterPro" id="IPR002347">
    <property type="entry name" value="SDR_fam"/>
</dbReference>
<name>A0A838CQ41_9BACI</name>
<keyword evidence="4" id="KW-1185">Reference proteome</keyword>
<proteinExistence type="inferred from homology"/>
<comment type="similarity">
    <text evidence="1">Belongs to the short-chain dehydrogenases/reductases (SDR) family.</text>
</comment>
<comment type="caution">
    <text evidence="3">The sequence shown here is derived from an EMBL/GenBank/DDBJ whole genome shotgun (WGS) entry which is preliminary data.</text>
</comment>
<dbReference type="Pfam" id="PF13561">
    <property type="entry name" value="adh_short_C2"/>
    <property type="match status" value="1"/>
</dbReference>
<dbReference type="PANTHER" id="PTHR48107:SF7">
    <property type="entry name" value="RE15974P"/>
    <property type="match status" value="1"/>
</dbReference>
<dbReference type="PRINTS" id="PR00081">
    <property type="entry name" value="GDHRDH"/>
</dbReference>
<evidence type="ECO:0000313" key="4">
    <source>
        <dbReference type="Proteomes" id="UP000571017"/>
    </source>
</evidence>
<accession>A0A838CQ41</accession>
<evidence type="ECO:0000256" key="2">
    <source>
        <dbReference type="ARBA" id="ARBA00023002"/>
    </source>
</evidence>
<evidence type="ECO:0000313" key="3">
    <source>
        <dbReference type="EMBL" id="MBA2173756.1"/>
    </source>
</evidence>
<gene>
    <name evidence="3" type="ORF">H0266_02475</name>
</gene>
<protein>
    <submittedName>
        <fullName evidence="3">SDR family oxidoreductase</fullName>
    </submittedName>
</protein>
<dbReference type="AlphaFoldDB" id="A0A838CQ41"/>
<dbReference type="Proteomes" id="UP000571017">
    <property type="component" value="Unassembled WGS sequence"/>
</dbReference>
<evidence type="ECO:0000256" key="1">
    <source>
        <dbReference type="ARBA" id="ARBA00006484"/>
    </source>
</evidence>
<dbReference type="PANTHER" id="PTHR48107">
    <property type="entry name" value="NADPH-DEPENDENT ALDEHYDE REDUCTASE-LIKE PROTEIN, CHLOROPLASTIC-RELATED"/>
    <property type="match status" value="1"/>
</dbReference>
<dbReference type="NCBIfam" id="NF009389">
    <property type="entry name" value="PRK12748.1"/>
    <property type="match status" value="1"/>
</dbReference>
<dbReference type="RefSeq" id="WP_181470794.1">
    <property type="nucleotide sequence ID" value="NZ_JACEFG010000001.1"/>
</dbReference>
<dbReference type="GO" id="GO:0016614">
    <property type="term" value="F:oxidoreductase activity, acting on CH-OH group of donors"/>
    <property type="evidence" value="ECO:0007669"/>
    <property type="project" value="UniProtKB-ARBA"/>
</dbReference>
<dbReference type="SUPFAM" id="SSF51735">
    <property type="entry name" value="NAD(P)-binding Rossmann-fold domains"/>
    <property type="match status" value="1"/>
</dbReference>
<dbReference type="CDD" id="cd05233">
    <property type="entry name" value="SDR_c"/>
    <property type="match status" value="1"/>
</dbReference>